<dbReference type="Proteomes" id="UP000011086">
    <property type="component" value="Unassembled WGS sequence"/>
</dbReference>
<protein>
    <recommendedName>
        <fullName evidence="1">2EXR domain-containing protein</fullName>
    </recommendedName>
</protein>
<accession>A0AA97P484</accession>
<dbReference type="PANTHER" id="PTHR35910:SF6">
    <property type="entry name" value="2EXR DOMAIN-CONTAINING PROTEIN"/>
    <property type="match status" value="1"/>
</dbReference>
<sequence length="386" mass="44043">MSLHYDPLRHEPTAASRDAGMPSQFVNFPKLPPELRTMVWEYSLPEGRVYEVLDAPHAKAKTPAQEGLMFANVHPEPPPALAAACRESRYIALHRYKPLTLGKTTKFVDLSRDMLLLEPYLLVKRLHRTLQFMSQIPLVRDNLSRLAMGTSYGVYTGICHPVLNWKVSKSNVGKLVARLADFPSLKALVFVVHQEFQFEFDFARHSNFNGYNPHNPHLQMQQYHYQQAATGPTMQAQMSQPPQTLHSAATPTAPLYNMPSANMMAPSQPQVIHQAYRFKFDIEANINQHPHRPHLNEVLFYPLDVDEDKDDTWDLNAAMAVGEDASAWCLDDPWPTNDDYRRFRKRFARAVGLALELDLVDGKRPKVIPALQGASLLWRYTKGRYS</sequence>
<dbReference type="AlphaFoldDB" id="A0AA97P484"/>
<dbReference type="Pfam" id="PF20150">
    <property type="entry name" value="2EXR"/>
    <property type="match status" value="1"/>
</dbReference>
<dbReference type="EMBL" id="JH793460">
    <property type="protein sequence ID" value="ELQ41688.1"/>
    <property type="molecule type" value="Genomic_DNA"/>
</dbReference>
<evidence type="ECO:0000259" key="1">
    <source>
        <dbReference type="Pfam" id="PF20150"/>
    </source>
</evidence>
<proteinExistence type="predicted"/>
<organism evidence="2">
    <name type="scientific">Pyricularia oryzae (strain Y34)</name>
    <name type="common">Rice blast fungus</name>
    <name type="synonym">Magnaporthe oryzae</name>
    <dbReference type="NCBI Taxonomy" id="1143189"/>
    <lineage>
        <taxon>Eukaryota</taxon>
        <taxon>Fungi</taxon>
        <taxon>Dikarya</taxon>
        <taxon>Ascomycota</taxon>
        <taxon>Pezizomycotina</taxon>
        <taxon>Sordariomycetes</taxon>
        <taxon>Sordariomycetidae</taxon>
        <taxon>Magnaporthales</taxon>
        <taxon>Pyriculariaceae</taxon>
        <taxon>Pyricularia</taxon>
    </lineage>
</organism>
<feature type="domain" description="2EXR" evidence="1">
    <location>
        <begin position="25"/>
        <end position="115"/>
    </location>
</feature>
<name>A0AA97P484_PYRO3</name>
<gene>
    <name evidence="2" type="ORF">OOU_Y34scaffold00257g8</name>
</gene>
<reference evidence="2" key="1">
    <citation type="journal article" date="2012" name="PLoS Genet.">
        <title>Comparative analysis of the genomes of two field isolates of the rice blast fungus Magnaporthe oryzae.</title>
        <authorList>
            <person name="Xue M."/>
            <person name="Yang J."/>
            <person name="Li Z."/>
            <person name="Hu S."/>
            <person name="Yao N."/>
            <person name="Dean R.A."/>
            <person name="Zhao W."/>
            <person name="Shen M."/>
            <person name="Zhang H."/>
            <person name="Li C."/>
            <person name="Liu L."/>
            <person name="Cao L."/>
            <person name="Xu X."/>
            <person name="Xing Y."/>
            <person name="Hsiang T."/>
            <person name="Zhang Z."/>
            <person name="Xu J.R."/>
            <person name="Peng Y.L."/>
        </authorList>
    </citation>
    <scope>NUCLEOTIDE SEQUENCE</scope>
    <source>
        <strain evidence="2">Y34</strain>
    </source>
</reference>
<dbReference type="PANTHER" id="PTHR35910">
    <property type="entry name" value="2EXR DOMAIN-CONTAINING PROTEIN"/>
    <property type="match status" value="1"/>
</dbReference>
<dbReference type="InterPro" id="IPR045518">
    <property type="entry name" value="2EXR"/>
</dbReference>
<evidence type="ECO:0000313" key="2">
    <source>
        <dbReference type="EMBL" id="ELQ41688.1"/>
    </source>
</evidence>